<evidence type="ECO:0000313" key="3">
    <source>
        <dbReference type="Proteomes" id="UP000031937"/>
    </source>
</evidence>
<gene>
    <name evidence="2" type="ORF">IE90_08715</name>
</gene>
<dbReference type="Proteomes" id="UP000031937">
    <property type="component" value="Unassembled WGS sequence"/>
</dbReference>
<proteinExistence type="predicted"/>
<organism evidence="2 3">
    <name type="scientific">Sanguibacteroides justesenii</name>
    <dbReference type="NCBI Taxonomy" id="1547597"/>
    <lineage>
        <taxon>Bacteria</taxon>
        <taxon>Pseudomonadati</taxon>
        <taxon>Bacteroidota</taxon>
        <taxon>Bacteroidia</taxon>
        <taxon>Bacteroidales</taxon>
        <taxon>Porphyromonadaceae</taxon>
        <taxon>Sanguibacteroides</taxon>
    </lineage>
</organism>
<protein>
    <submittedName>
        <fullName evidence="2">Uncharacterized protein</fullName>
    </submittedName>
</protein>
<name>A0AB34R7P6_9PORP</name>
<keyword evidence="1" id="KW-1133">Transmembrane helix</keyword>
<feature type="transmembrane region" description="Helical" evidence="1">
    <location>
        <begin position="75"/>
        <end position="100"/>
    </location>
</feature>
<evidence type="ECO:0000313" key="2">
    <source>
        <dbReference type="EMBL" id="KIO45476.1"/>
    </source>
</evidence>
<sequence>MEIKIFYNSFIAKLLLLFSTCSTIMLFGSVFTKESELNNEEKTHESIHVVQYLECFILGTLLLFVLLYLGASIWFILLPIICYYILYLMEWLVSFIHHLFSKRKKDFVKANGKAYWSSAMEMEAYDNQNNPLYLKTRKFFAFVRYYGKI</sequence>
<feature type="transmembrane region" description="Helical" evidence="1">
    <location>
        <begin position="6"/>
        <end position="28"/>
    </location>
</feature>
<feature type="transmembrane region" description="Helical" evidence="1">
    <location>
        <begin position="49"/>
        <end position="69"/>
    </location>
</feature>
<dbReference type="AlphaFoldDB" id="A0AB34R7P6"/>
<keyword evidence="1" id="KW-0472">Membrane</keyword>
<reference evidence="2 3" key="1">
    <citation type="submission" date="2014-07" db="EMBL/GenBank/DDBJ databases">
        <title>Porphyromonadaceae bacterium OUH 334697 = ATCC BAA-2682 = DSM 28341 draft genome.</title>
        <authorList>
            <person name="Sydenham T.V."/>
            <person name="Hasman H."/>
            <person name="Justesen U.S."/>
        </authorList>
    </citation>
    <scope>NUCLEOTIDE SEQUENCE [LARGE SCALE GENOMIC DNA]</scope>
    <source>
        <strain evidence="2 3">OUH 334697</strain>
    </source>
</reference>
<keyword evidence="1" id="KW-0812">Transmembrane</keyword>
<evidence type="ECO:0000256" key="1">
    <source>
        <dbReference type="SAM" id="Phobius"/>
    </source>
</evidence>
<accession>A0AB34R7P6</accession>
<comment type="caution">
    <text evidence="2">The sequence shown here is derived from an EMBL/GenBank/DDBJ whole genome shotgun (WGS) entry which is preliminary data.</text>
</comment>
<dbReference type="EMBL" id="JPIT01000018">
    <property type="protein sequence ID" value="KIO45476.1"/>
    <property type="molecule type" value="Genomic_DNA"/>
</dbReference>